<name>A0A1D2M773_ORCCI</name>
<reference evidence="1 2" key="1">
    <citation type="journal article" date="2016" name="Genome Biol. Evol.">
        <title>Gene Family Evolution Reflects Adaptation to Soil Environmental Stressors in the Genome of the Collembolan Orchesella cincta.</title>
        <authorList>
            <person name="Faddeeva-Vakhrusheva A."/>
            <person name="Derks M.F."/>
            <person name="Anvar S.Y."/>
            <person name="Agamennone V."/>
            <person name="Suring W."/>
            <person name="Smit S."/>
            <person name="van Straalen N.M."/>
            <person name="Roelofs D."/>
        </authorList>
    </citation>
    <scope>NUCLEOTIDE SEQUENCE [LARGE SCALE GENOMIC DNA]</scope>
    <source>
        <tissue evidence="1">Mixed pool</tissue>
    </source>
</reference>
<sequence>MSSTVEDSGAGCILVLKSPNTNPYLPPEPFIFKDLLSITKACEDWNELVATKKTFALLELALPLLNLNYQDILTCRRVRKDAKLSVDTLVENYSTAQYNFNFSHEESIPRQNFNAAIKEIDNAYLFEAIFGRGIQRFLAVVGENRKPGDNPFLTRSIPIHLNFPNDAAFTEMERMLTLFGHHAWNLDLWVESLENHEEEVDVMMIVPHLNERVSTNKLPQLLKLVPNLKTLHMICHGIESMEELRPEELPELKHLVNLSLEGWNTEKSLQYK</sequence>
<dbReference type="AlphaFoldDB" id="A0A1D2M773"/>
<proteinExistence type="predicted"/>
<evidence type="ECO:0000313" key="1">
    <source>
        <dbReference type="EMBL" id="ODM88816.1"/>
    </source>
</evidence>
<gene>
    <name evidence="1" type="ORF">Ocin01_17866</name>
</gene>
<dbReference type="Proteomes" id="UP000094527">
    <property type="component" value="Unassembled WGS sequence"/>
</dbReference>
<protein>
    <submittedName>
        <fullName evidence="1">Uncharacterized protein</fullName>
    </submittedName>
</protein>
<organism evidence="1 2">
    <name type="scientific">Orchesella cincta</name>
    <name type="common">Springtail</name>
    <name type="synonym">Podura cincta</name>
    <dbReference type="NCBI Taxonomy" id="48709"/>
    <lineage>
        <taxon>Eukaryota</taxon>
        <taxon>Metazoa</taxon>
        <taxon>Ecdysozoa</taxon>
        <taxon>Arthropoda</taxon>
        <taxon>Hexapoda</taxon>
        <taxon>Collembola</taxon>
        <taxon>Entomobryomorpha</taxon>
        <taxon>Entomobryoidea</taxon>
        <taxon>Orchesellidae</taxon>
        <taxon>Orchesellinae</taxon>
        <taxon>Orchesella</taxon>
    </lineage>
</organism>
<dbReference type="EMBL" id="LJIJ01003152">
    <property type="protein sequence ID" value="ODM88816.1"/>
    <property type="molecule type" value="Genomic_DNA"/>
</dbReference>
<comment type="caution">
    <text evidence="1">The sequence shown here is derived from an EMBL/GenBank/DDBJ whole genome shotgun (WGS) entry which is preliminary data.</text>
</comment>
<keyword evidence="2" id="KW-1185">Reference proteome</keyword>
<accession>A0A1D2M773</accession>
<evidence type="ECO:0000313" key="2">
    <source>
        <dbReference type="Proteomes" id="UP000094527"/>
    </source>
</evidence>